<organism evidence="10 11">
    <name type="scientific">Aspergillus keveii</name>
    <dbReference type="NCBI Taxonomy" id="714993"/>
    <lineage>
        <taxon>Eukaryota</taxon>
        <taxon>Fungi</taxon>
        <taxon>Dikarya</taxon>
        <taxon>Ascomycota</taxon>
        <taxon>Pezizomycotina</taxon>
        <taxon>Eurotiomycetes</taxon>
        <taxon>Eurotiomycetidae</taxon>
        <taxon>Eurotiales</taxon>
        <taxon>Aspergillaceae</taxon>
        <taxon>Aspergillus</taxon>
        <taxon>Aspergillus subgen. Nidulantes</taxon>
    </lineage>
</organism>
<keyword evidence="5" id="KW-0863">Zinc-finger</keyword>
<evidence type="ECO:0000256" key="4">
    <source>
        <dbReference type="ARBA" id="ARBA00022737"/>
    </source>
</evidence>
<keyword evidence="11" id="KW-1185">Reference proteome</keyword>
<keyword evidence="4" id="KW-0677">Repeat</keyword>
<reference evidence="10 11" key="1">
    <citation type="submission" date="2024-07" db="EMBL/GenBank/DDBJ databases">
        <title>Section-level genome sequencing and comparative genomics of Aspergillus sections Usti and Cavernicolus.</title>
        <authorList>
            <consortium name="Lawrence Berkeley National Laboratory"/>
            <person name="Nybo J.L."/>
            <person name="Vesth T.C."/>
            <person name="Theobald S."/>
            <person name="Frisvad J.C."/>
            <person name="Larsen T.O."/>
            <person name="Kjaerboelling I."/>
            <person name="Rothschild-Mancinelli K."/>
            <person name="Lyhne E.K."/>
            <person name="Kogle M.E."/>
            <person name="Barry K."/>
            <person name="Clum A."/>
            <person name="Na H."/>
            <person name="Ledsgaard L."/>
            <person name="Lin J."/>
            <person name="Lipzen A."/>
            <person name="Kuo A."/>
            <person name="Riley R."/>
            <person name="Mondo S."/>
            <person name="Labutti K."/>
            <person name="Haridas S."/>
            <person name="Pangalinan J."/>
            <person name="Salamov A.A."/>
            <person name="Simmons B.A."/>
            <person name="Magnuson J.K."/>
            <person name="Chen J."/>
            <person name="Drula E."/>
            <person name="Henrissat B."/>
            <person name="Wiebenga A."/>
            <person name="Lubbers R.J."/>
            <person name="Gomes A.C."/>
            <person name="Makela M.R."/>
            <person name="Stajich J."/>
            <person name="Grigoriev I.V."/>
            <person name="Mortensen U.H."/>
            <person name="De Vries R.P."/>
            <person name="Baker S.E."/>
            <person name="Andersen M.R."/>
        </authorList>
    </citation>
    <scope>NUCLEOTIDE SEQUENCE [LARGE SCALE GENOMIC DNA]</scope>
    <source>
        <strain evidence="10 11">CBS 209.92</strain>
    </source>
</reference>
<keyword evidence="2" id="KW-0808">Transferase</keyword>
<evidence type="ECO:0000313" key="11">
    <source>
        <dbReference type="Proteomes" id="UP001610563"/>
    </source>
</evidence>
<dbReference type="Proteomes" id="UP001610563">
    <property type="component" value="Unassembled WGS sequence"/>
</dbReference>
<feature type="domain" description="RING-type" evidence="9">
    <location>
        <begin position="303"/>
        <end position="518"/>
    </location>
</feature>
<dbReference type="InterPro" id="IPR047544">
    <property type="entry name" value="RING-HC_RBR_RNF216"/>
</dbReference>
<feature type="region of interest" description="Disordered" evidence="8">
    <location>
        <begin position="157"/>
        <end position="185"/>
    </location>
</feature>
<name>A0ABR4G148_9EURO</name>
<evidence type="ECO:0000313" key="10">
    <source>
        <dbReference type="EMBL" id="KAL2789242.1"/>
    </source>
</evidence>
<dbReference type="InterPro" id="IPR002867">
    <property type="entry name" value="IBR_dom"/>
</dbReference>
<dbReference type="InterPro" id="IPR051628">
    <property type="entry name" value="LUBAC_E3_Ligases"/>
</dbReference>
<keyword evidence="7" id="KW-0862">Zinc</keyword>
<protein>
    <recommendedName>
        <fullName evidence="9">RING-type domain-containing protein</fullName>
    </recommendedName>
</protein>
<gene>
    <name evidence="10" type="ORF">BJX66DRAFT_307274</name>
</gene>
<dbReference type="InterPro" id="IPR047546">
    <property type="entry name" value="Rcat_RBR_RNF216"/>
</dbReference>
<dbReference type="SUPFAM" id="SSF57850">
    <property type="entry name" value="RING/U-box"/>
    <property type="match status" value="1"/>
</dbReference>
<feature type="compositionally biased region" description="Polar residues" evidence="8">
    <location>
        <begin position="176"/>
        <end position="185"/>
    </location>
</feature>
<dbReference type="PROSITE" id="PS51873">
    <property type="entry name" value="TRIAD"/>
    <property type="match status" value="1"/>
</dbReference>
<dbReference type="PANTHER" id="PTHR22770:SF47">
    <property type="entry name" value="E3 UBIQUITIN-PROTEIN LIGASE RNF216"/>
    <property type="match status" value="1"/>
</dbReference>
<dbReference type="CDD" id="cd20353">
    <property type="entry name" value="Rcat_RBR_RNF216"/>
    <property type="match status" value="1"/>
</dbReference>
<keyword evidence="6" id="KW-0833">Ubl conjugation pathway</keyword>
<dbReference type="PANTHER" id="PTHR22770">
    <property type="entry name" value="UBIQUITIN CONJUGATING ENZYME 7 INTERACTING PROTEIN-RELATED"/>
    <property type="match status" value="1"/>
</dbReference>
<dbReference type="EMBL" id="JBFTWV010000067">
    <property type="protein sequence ID" value="KAL2789242.1"/>
    <property type="molecule type" value="Genomic_DNA"/>
</dbReference>
<evidence type="ECO:0000256" key="7">
    <source>
        <dbReference type="ARBA" id="ARBA00022833"/>
    </source>
</evidence>
<evidence type="ECO:0000256" key="5">
    <source>
        <dbReference type="ARBA" id="ARBA00022771"/>
    </source>
</evidence>
<evidence type="ECO:0000256" key="6">
    <source>
        <dbReference type="ARBA" id="ARBA00022786"/>
    </source>
</evidence>
<evidence type="ECO:0000256" key="2">
    <source>
        <dbReference type="ARBA" id="ARBA00022679"/>
    </source>
</evidence>
<dbReference type="Pfam" id="PF26200">
    <property type="entry name" value="Rcat_RNF216"/>
    <property type="match status" value="1"/>
</dbReference>
<feature type="compositionally biased region" description="Basic and acidic residues" evidence="8">
    <location>
        <begin position="163"/>
        <end position="175"/>
    </location>
</feature>
<comment type="pathway">
    <text evidence="1">Protein modification; protein ubiquitination.</text>
</comment>
<keyword evidence="3" id="KW-0479">Metal-binding</keyword>
<dbReference type="InterPro" id="IPR047545">
    <property type="entry name" value="BRcat_RBR_RNF216"/>
</dbReference>
<dbReference type="InterPro" id="IPR044066">
    <property type="entry name" value="TRIAD_supradom"/>
</dbReference>
<proteinExistence type="predicted"/>
<evidence type="ECO:0000256" key="1">
    <source>
        <dbReference type="ARBA" id="ARBA00004906"/>
    </source>
</evidence>
<evidence type="ECO:0000256" key="3">
    <source>
        <dbReference type="ARBA" id="ARBA00022723"/>
    </source>
</evidence>
<accession>A0ABR4G148</accession>
<evidence type="ECO:0000256" key="8">
    <source>
        <dbReference type="SAM" id="MobiDB-lite"/>
    </source>
</evidence>
<dbReference type="SMART" id="SM00647">
    <property type="entry name" value="IBR"/>
    <property type="match status" value="2"/>
</dbReference>
<evidence type="ECO:0000259" key="9">
    <source>
        <dbReference type="PROSITE" id="PS51873"/>
    </source>
</evidence>
<comment type="caution">
    <text evidence="10">The sequence shown here is derived from an EMBL/GenBank/DDBJ whole genome shotgun (WGS) entry which is preliminary data.</text>
</comment>
<dbReference type="CDD" id="cd20339">
    <property type="entry name" value="BRcat_RBR_RNF216"/>
    <property type="match status" value="1"/>
</dbReference>
<dbReference type="Gene3D" id="1.20.120.1750">
    <property type="match status" value="1"/>
</dbReference>
<sequence length="719" mass="80800">MDSPISISSGTDFDVDSVFGDYGFDVLDDRFPGNAYGGNAAGNATYRPPAKKQRVREPDLTAINDAPNALLTSLGPNTSQPTQDPCRAAQPADATDPLLVQLLEIFPDISHTYVSELIARHKAALVERGNPREADSVQLALSRDAIYEEILTQKSYPKQAAEASKRKREEGDSREPNWQTDTLHQSEPTAYSRAAAEMLAQEFPLIPMNHVRKVLGEKKRAYHAFLALQADDNLDQNQRPFAKLKKSRISPAQKFSRAIRDIVTIEIVAARRETRNLEAAIRKKREDEDAEKANEEEYTRTGNLVECGCCYTDAPANRAIPCEGNELHFFCYACIRKSAETHIGLMKYTLQCFDVSGCQASFARPHLKEVLGPSMMAKLDSLQQEDEIRMAGLDGLEDCPFCSFKAVLAPVEEDREFRCENPACKVVSCRLCKERTHIPRSCEEARKDKGLSERHEVEEAMSKALIRNCPKCQVKIVKEDGCNKMICPQCHTSMCYVCKKDITKEAYAHFGRGCPQSDNMGRRDQLDVQQAERAAINKALLENPELTEEQLRIHHPHPHPKKAKAQPIPTRLPVYHHIPQLYGGPPNMHAAPFANQAPMNNAQMTAEAQQAHMRAAMLARQQGIAPAPFQYPFHPAAPFPQAPVRAEPPRPNHAPVAQVYTQWDQPNFFPGPRMNAPERVQQPPVYFPGERFDLPTFDPRVRARLDRIYELGDDDDDIY</sequence>
<dbReference type="CDD" id="cd16630">
    <property type="entry name" value="RING-HC_RBR_RNF216"/>
    <property type="match status" value="1"/>
</dbReference>